<dbReference type="AlphaFoldDB" id="X1TYX2"/>
<accession>X1TYX2</accession>
<sequence>MNYDWKYDARNGAGSYWSDFRFEFDPEEIIHMRHGDRASVIMGGDPWASGGHMEVPPSAMSQIEGEAPIELLLRSKEYFEFMEPVAIEFRLRNLLDDIPISLDTRLNPEHGGVIVYIRRPDGRIVEYAPILCKLGTPQIQTLKPLKGAVEGEDRYSEGVFLSYGTYGFYFDKPGEYLARAVYQGAGDLLIHSNVHRIRIGYPLSKEEDRIAQDFFGYEVGMCLYLNGSHSPFLA</sequence>
<comment type="caution">
    <text evidence="1">The sequence shown here is derived from an EMBL/GenBank/DDBJ whole genome shotgun (WGS) entry which is preliminary data.</text>
</comment>
<dbReference type="EMBL" id="BARW01016908">
    <property type="protein sequence ID" value="GAI96561.1"/>
    <property type="molecule type" value="Genomic_DNA"/>
</dbReference>
<evidence type="ECO:0000313" key="1">
    <source>
        <dbReference type="EMBL" id="GAI96561.1"/>
    </source>
</evidence>
<feature type="non-terminal residue" evidence="1">
    <location>
        <position position="234"/>
    </location>
</feature>
<protein>
    <submittedName>
        <fullName evidence="1">Uncharacterized protein</fullName>
    </submittedName>
</protein>
<reference evidence="1" key="1">
    <citation type="journal article" date="2014" name="Front. Microbiol.">
        <title>High frequency of phylogenetically diverse reductive dehalogenase-homologous genes in deep subseafloor sedimentary metagenomes.</title>
        <authorList>
            <person name="Kawai M."/>
            <person name="Futagami T."/>
            <person name="Toyoda A."/>
            <person name="Takaki Y."/>
            <person name="Nishi S."/>
            <person name="Hori S."/>
            <person name="Arai W."/>
            <person name="Tsubouchi T."/>
            <person name="Morono Y."/>
            <person name="Uchiyama I."/>
            <person name="Ito T."/>
            <person name="Fujiyama A."/>
            <person name="Inagaki F."/>
            <person name="Takami H."/>
        </authorList>
    </citation>
    <scope>NUCLEOTIDE SEQUENCE</scope>
    <source>
        <strain evidence="1">Expedition CK06-06</strain>
    </source>
</reference>
<organism evidence="1">
    <name type="scientific">marine sediment metagenome</name>
    <dbReference type="NCBI Taxonomy" id="412755"/>
    <lineage>
        <taxon>unclassified sequences</taxon>
        <taxon>metagenomes</taxon>
        <taxon>ecological metagenomes</taxon>
    </lineage>
</organism>
<name>X1TYX2_9ZZZZ</name>
<gene>
    <name evidence="1" type="ORF">S12H4_29327</name>
</gene>
<proteinExistence type="predicted"/>